<evidence type="ECO:0000256" key="7">
    <source>
        <dbReference type="ARBA" id="ARBA00022723"/>
    </source>
</evidence>
<dbReference type="SUPFAM" id="SSF56672">
    <property type="entry name" value="DNA/RNA polymerases"/>
    <property type="match status" value="1"/>
</dbReference>
<evidence type="ECO:0000313" key="16">
    <source>
        <dbReference type="EMBL" id="CEP16829.1"/>
    </source>
</evidence>
<dbReference type="STRING" id="35722.A0A0B7NPF3"/>
<dbReference type="CDD" id="cd01648">
    <property type="entry name" value="TERT"/>
    <property type="match status" value="1"/>
</dbReference>
<keyword evidence="6 13" id="KW-0548">Nucleotidyltransferase</keyword>
<dbReference type="PANTHER" id="PTHR12066">
    <property type="entry name" value="TELOMERASE REVERSE TRANSCRIPTASE"/>
    <property type="match status" value="1"/>
</dbReference>
<keyword evidence="10 13" id="KW-0695">RNA-directed DNA polymerase</keyword>
<dbReference type="Gene3D" id="1.10.132.70">
    <property type="match status" value="1"/>
</dbReference>
<organism evidence="16 17">
    <name type="scientific">Parasitella parasitica</name>
    <dbReference type="NCBI Taxonomy" id="35722"/>
    <lineage>
        <taxon>Eukaryota</taxon>
        <taxon>Fungi</taxon>
        <taxon>Fungi incertae sedis</taxon>
        <taxon>Mucoromycota</taxon>
        <taxon>Mucoromycotina</taxon>
        <taxon>Mucoromycetes</taxon>
        <taxon>Mucorales</taxon>
        <taxon>Mucorineae</taxon>
        <taxon>Mucoraceae</taxon>
        <taxon>Parasitella</taxon>
    </lineage>
</organism>
<evidence type="ECO:0000256" key="1">
    <source>
        <dbReference type="ARBA" id="ARBA00008001"/>
    </source>
</evidence>
<evidence type="ECO:0000256" key="14">
    <source>
        <dbReference type="SAM" id="MobiDB-lite"/>
    </source>
</evidence>
<keyword evidence="8 13" id="KW-0460">Magnesium</keyword>
<evidence type="ECO:0000259" key="15">
    <source>
        <dbReference type="PROSITE" id="PS50878"/>
    </source>
</evidence>
<dbReference type="InterPro" id="IPR021891">
    <property type="entry name" value="Telomerase_RBD"/>
</dbReference>
<comment type="catalytic activity">
    <reaction evidence="12 13">
        <text>DNA(n) + a 2'-deoxyribonucleoside 5'-triphosphate = DNA(n+1) + diphosphate</text>
        <dbReference type="Rhea" id="RHEA:22508"/>
        <dbReference type="Rhea" id="RHEA-COMP:17339"/>
        <dbReference type="Rhea" id="RHEA-COMP:17340"/>
        <dbReference type="ChEBI" id="CHEBI:33019"/>
        <dbReference type="ChEBI" id="CHEBI:61560"/>
        <dbReference type="ChEBI" id="CHEBI:173112"/>
        <dbReference type="EC" id="2.7.7.49"/>
    </reaction>
</comment>
<keyword evidence="11 13" id="KW-0539">Nucleus</keyword>
<evidence type="ECO:0000256" key="11">
    <source>
        <dbReference type="ARBA" id="ARBA00023242"/>
    </source>
</evidence>
<dbReference type="InterPro" id="IPR000477">
    <property type="entry name" value="RT_dom"/>
</dbReference>
<evidence type="ECO:0000256" key="10">
    <source>
        <dbReference type="ARBA" id="ARBA00022918"/>
    </source>
</evidence>
<dbReference type="GO" id="GO:0070034">
    <property type="term" value="F:telomerase RNA binding"/>
    <property type="evidence" value="ECO:0007669"/>
    <property type="project" value="TreeGrafter"/>
</dbReference>
<comment type="subcellular location">
    <subcellularLocation>
        <location evidence="13">Nucleus</location>
    </subcellularLocation>
    <subcellularLocation>
        <location evidence="13">Chromosome</location>
        <location evidence="13">Telomere</location>
    </subcellularLocation>
</comment>
<dbReference type="Pfam" id="PF12009">
    <property type="entry name" value="Telomerase_RBD"/>
    <property type="match status" value="1"/>
</dbReference>
<evidence type="ECO:0000256" key="13">
    <source>
        <dbReference type="RuleBase" id="RU365061"/>
    </source>
</evidence>
<keyword evidence="5 13" id="KW-0808">Transferase</keyword>
<keyword evidence="17" id="KW-1185">Reference proteome</keyword>
<feature type="domain" description="Reverse transcriptase" evidence="15">
    <location>
        <begin position="508"/>
        <end position="791"/>
    </location>
</feature>
<reference evidence="16 17" key="1">
    <citation type="submission" date="2014-09" db="EMBL/GenBank/DDBJ databases">
        <authorList>
            <person name="Ellenberger Sabrina"/>
        </authorList>
    </citation>
    <scope>NUCLEOTIDE SEQUENCE [LARGE SCALE GENOMIC DNA]</scope>
    <source>
        <strain evidence="16 17">CBS 412.66</strain>
    </source>
</reference>
<evidence type="ECO:0000256" key="12">
    <source>
        <dbReference type="ARBA" id="ARBA00048173"/>
    </source>
</evidence>
<dbReference type="PRINTS" id="PR01365">
    <property type="entry name" value="TELOMERASERT"/>
</dbReference>
<sequence length="890" mass="102832">MAMIPNYFSSIFKSVQTLQEYLGLDIDELDIPLDDKNALNELSQQILIAIRKPNEGIFECPTEFTPPATSVSAAYNIEDMLVDICVYVLSHWQLSNVLTSGCALAPDRNSIRMKYNNTILNQILTSKAWNVLFHCVKKQNLYDLFLSAIILHRLPNGAYYQLSGTPLSLRNVTLEPKKHKKSPDSVDQYMSTFLFDIASHHKDLPRYLDSLLLSKKRRKPTGCSDQPNKVQKLSRRQKKKLKHANTAVVSKSKGRIIAIDRSQLFYCQNNINPSGHVVMKLPKDHMLKRGKSSDLNDEFIVHCMSKIFPREFTTPNKIKKFLKRSQLMQEIVKELHNRHNKVQFLQILNKRCPQKSLNSNITRTASRHFEVFELIKEIVRRAFPIKFWGSKDNFDVICKAIKHLISRRKSEKLSMTEIMHKIKVLDCQWLSSSHKQRVVPSDLQRRKMILQQAFTWFFNDFIMPTLKSFFYITEHAKFGKQTFYYRRDTWQSLTEPRIQSLVEADYFEEMHGTEIGLQLAASKIRFLPKENGLRMITNMNNTKKLTQGHAQVDTDDKLGSLLDILHFEKDRNPDLMGSSVLGRHLLYKRFKSYTKKVLPTKSKFYFVKVDISNCFDNIDQYKLLHILEGVLQSGQYLGRQVSSARPFSDKIMRRSFQAFSTTDTTSEIDGYVGRLTDVRPGSIVVDQFGTKHYKRCHGIAQGSRLSTLLCSFFLGRLEQDKLAYLKQDEDGVLFTYIDDFLYITKNKDYAVRFLDTMTKDIFDFSVSVNKDKCLTNIYSDIAEFTWLGLIFDTKTLNVHIDKSARKKSDVTSSLTVEYSRQPSALLLNSGVRAIKSKLYDILMDSEINSKQSLARNLTAGYTFGTAWNNQIRNYTPPFSGLLQCLQEETV</sequence>
<feature type="region of interest" description="Disordered" evidence="14">
    <location>
        <begin position="218"/>
        <end position="240"/>
    </location>
</feature>
<dbReference type="GO" id="GO:0000333">
    <property type="term" value="C:telomerase catalytic core complex"/>
    <property type="evidence" value="ECO:0007669"/>
    <property type="project" value="TreeGrafter"/>
</dbReference>
<gene>
    <name evidence="16" type="primary">PARPA_11108.1 scaffold 42800</name>
</gene>
<dbReference type="EMBL" id="LN733372">
    <property type="protein sequence ID" value="CEP16829.1"/>
    <property type="molecule type" value="Genomic_DNA"/>
</dbReference>
<dbReference type="AlphaFoldDB" id="A0A0B7NPF3"/>
<dbReference type="GO" id="GO:0000781">
    <property type="term" value="C:chromosome, telomeric region"/>
    <property type="evidence" value="ECO:0007669"/>
    <property type="project" value="UniProtKB-SubCell"/>
</dbReference>
<comment type="function">
    <text evidence="13">Telomerase is a ribonucleoprotein enzyme essential for the replication of chromosome termini in most eukaryotes. It elongates telomeres. It is a reverse transcriptase that adds simple sequence repeats to chromosome ends by copying a template sequence within the RNA component of the enzyme.</text>
</comment>
<dbReference type="EC" id="2.7.7.49" evidence="2 13"/>
<evidence type="ECO:0000256" key="2">
    <source>
        <dbReference type="ARBA" id="ARBA00012493"/>
    </source>
</evidence>
<protein>
    <recommendedName>
        <fullName evidence="3 13">Telomerase reverse transcriptase</fullName>
        <ecNumber evidence="2 13">2.7.7.49</ecNumber>
    </recommendedName>
    <alternativeName>
        <fullName evidence="13">Telomerase catalytic subunit</fullName>
    </alternativeName>
</protein>
<dbReference type="PANTHER" id="PTHR12066:SF0">
    <property type="entry name" value="TELOMERASE REVERSE TRANSCRIPTASE"/>
    <property type="match status" value="1"/>
</dbReference>
<dbReference type="InterPro" id="IPR003545">
    <property type="entry name" value="Telomerase_RT"/>
</dbReference>
<dbReference type="GO" id="GO:0003720">
    <property type="term" value="F:telomerase activity"/>
    <property type="evidence" value="ECO:0007669"/>
    <property type="project" value="InterPro"/>
</dbReference>
<dbReference type="Pfam" id="PF00078">
    <property type="entry name" value="RVT_1"/>
    <property type="match status" value="1"/>
</dbReference>
<dbReference type="Gene3D" id="3.30.70.2630">
    <property type="match status" value="1"/>
</dbReference>
<keyword evidence="4 13" id="KW-0158">Chromosome</keyword>
<evidence type="ECO:0000256" key="4">
    <source>
        <dbReference type="ARBA" id="ARBA00022454"/>
    </source>
</evidence>
<dbReference type="InterPro" id="IPR043502">
    <property type="entry name" value="DNA/RNA_pol_sf"/>
</dbReference>
<dbReference type="GO" id="GO:0042162">
    <property type="term" value="F:telomeric DNA binding"/>
    <property type="evidence" value="ECO:0007669"/>
    <property type="project" value="TreeGrafter"/>
</dbReference>
<dbReference type="PROSITE" id="PS50878">
    <property type="entry name" value="RT_POL"/>
    <property type="match status" value="1"/>
</dbReference>
<evidence type="ECO:0000256" key="9">
    <source>
        <dbReference type="ARBA" id="ARBA00022895"/>
    </source>
</evidence>
<dbReference type="GO" id="GO:0007004">
    <property type="term" value="P:telomere maintenance via telomerase"/>
    <property type="evidence" value="ECO:0007669"/>
    <property type="project" value="TreeGrafter"/>
</dbReference>
<accession>A0A0B7NPF3</accession>
<keyword evidence="9 13" id="KW-0779">Telomere</keyword>
<name>A0A0B7NPF3_9FUNG</name>
<comment type="similarity">
    <text evidence="1 13">Belongs to the reverse transcriptase family. Telomerase subfamily.</text>
</comment>
<evidence type="ECO:0000256" key="5">
    <source>
        <dbReference type="ARBA" id="ARBA00022679"/>
    </source>
</evidence>
<dbReference type="GO" id="GO:0046872">
    <property type="term" value="F:metal ion binding"/>
    <property type="evidence" value="ECO:0007669"/>
    <property type="project" value="UniProtKB-KW"/>
</dbReference>
<proteinExistence type="inferred from homology"/>
<evidence type="ECO:0000256" key="6">
    <source>
        <dbReference type="ARBA" id="ARBA00022695"/>
    </source>
</evidence>
<evidence type="ECO:0000256" key="3">
    <source>
        <dbReference type="ARBA" id="ARBA00016182"/>
    </source>
</evidence>
<evidence type="ECO:0000313" key="17">
    <source>
        <dbReference type="Proteomes" id="UP000054107"/>
    </source>
</evidence>
<dbReference type="SMART" id="SM00975">
    <property type="entry name" value="Telomerase_RBD"/>
    <property type="match status" value="1"/>
</dbReference>
<dbReference type="Proteomes" id="UP000054107">
    <property type="component" value="Unassembled WGS sequence"/>
</dbReference>
<keyword evidence="7 13" id="KW-0479">Metal-binding</keyword>
<dbReference type="OrthoDB" id="2289814at2759"/>
<evidence type="ECO:0000256" key="8">
    <source>
        <dbReference type="ARBA" id="ARBA00022842"/>
    </source>
</evidence>